<gene>
    <name evidence="4" type="ORF">J2Z43_000688</name>
</gene>
<dbReference type="SUPFAM" id="SSF55469">
    <property type="entry name" value="FMN-dependent nitroreductase-like"/>
    <property type="match status" value="2"/>
</dbReference>
<comment type="caution">
    <text evidence="4">The sequence shown here is derived from an EMBL/GenBank/DDBJ whole genome shotgun (WGS) entry which is preliminary data.</text>
</comment>
<name>A0ABS4E8M3_9FIRM</name>
<dbReference type="RefSeq" id="WP_209455838.1">
    <property type="nucleotide sequence ID" value="NZ_BAAACS010000017.1"/>
</dbReference>
<feature type="domain" description="Putative nitroreductase TM1586" evidence="3">
    <location>
        <begin position="5"/>
        <end position="256"/>
    </location>
</feature>
<evidence type="ECO:0000313" key="4">
    <source>
        <dbReference type="EMBL" id="MBP1854298.1"/>
    </source>
</evidence>
<accession>A0ABS4E8M3</accession>
<proteinExistence type="inferred from homology"/>
<evidence type="ECO:0000259" key="3">
    <source>
        <dbReference type="Pfam" id="PF14512"/>
    </source>
</evidence>
<comment type="similarity">
    <text evidence="1">Belongs to the nitroreductase family.</text>
</comment>
<sequence>MDYKALISNRKSIREFKDTPIKQEQLVELEKFSDSCKKLVPNIEVEIKLLDNSRDKVSEKLQNIAGYKGNMIEAPNYIFILSEVVDNHIENAGYIGENIVLKATEIEIDSCWITFEDSEKILDKLEISSNKNISAIIALGYEATSYKKKIVNPTKTGESYSLSNMEIVDNDTSTRLGVEEIVYIDEWGKNIDAETLAERALLDAFNYARMAPSTLNRQPWRFIVDGGKVILAVRNDEYTNTYESKIDAGIVMLFFESIVRTTLFDTSWTLEKTDKTYNIPSDYKYIGYCNI</sequence>
<dbReference type="PANTHER" id="PTHR43673">
    <property type="entry name" value="NAD(P)H NITROREDUCTASE YDGI-RELATED"/>
    <property type="match status" value="1"/>
</dbReference>
<dbReference type="EMBL" id="JAGGJX010000001">
    <property type="protein sequence ID" value="MBP1854298.1"/>
    <property type="molecule type" value="Genomic_DNA"/>
</dbReference>
<dbReference type="Gene3D" id="3.40.109.10">
    <property type="entry name" value="NADH Oxidase"/>
    <property type="match status" value="1"/>
</dbReference>
<evidence type="ECO:0000256" key="2">
    <source>
        <dbReference type="ARBA" id="ARBA00023002"/>
    </source>
</evidence>
<protein>
    <submittedName>
        <fullName evidence="4">Nitroreductase</fullName>
    </submittedName>
</protein>
<evidence type="ECO:0000256" key="1">
    <source>
        <dbReference type="ARBA" id="ARBA00007118"/>
    </source>
</evidence>
<dbReference type="PANTHER" id="PTHR43673:SF10">
    <property type="entry name" value="NADH DEHYDROGENASE_NAD(P)H NITROREDUCTASE XCC3605-RELATED"/>
    <property type="match status" value="1"/>
</dbReference>
<keyword evidence="5" id="KW-1185">Reference proteome</keyword>
<dbReference type="Gene3D" id="3.40.109.30">
    <property type="entry name" value="putative nitroreductase (tm1586), domain 2"/>
    <property type="match status" value="1"/>
</dbReference>
<evidence type="ECO:0000313" key="5">
    <source>
        <dbReference type="Proteomes" id="UP000767291"/>
    </source>
</evidence>
<dbReference type="Proteomes" id="UP000767291">
    <property type="component" value="Unassembled WGS sequence"/>
</dbReference>
<dbReference type="InterPro" id="IPR000415">
    <property type="entry name" value="Nitroreductase-like"/>
</dbReference>
<dbReference type="InterPro" id="IPR029478">
    <property type="entry name" value="TM1586_NiRdase"/>
</dbReference>
<organism evidence="4 5">
    <name type="scientific">Metaclostridioides mangenotii</name>
    <dbReference type="NCBI Taxonomy" id="1540"/>
    <lineage>
        <taxon>Bacteria</taxon>
        <taxon>Bacillati</taxon>
        <taxon>Bacillota</taxon>
        <taxon>Clostridia</taxon>
        <taxon>Peptostreptococcales</taxon>
        <taxon>Peptostreptococcaceae</taxon>
        <taxon>Metaclostridioides</taxon>
    </lineage>
</organism>
<dbReference type="Pfam" id="PF14512">
    <property type="entry name" value="TM1586_NiRdase"/>
    <property type="match status" value="1"/>
</dbReference>
<reference evidence="4 5" key="1">
    <citation type="submission" date="2021-03" db="EMBL/GenBank/DDBJ databases">
        <title>Genomic Encyclopedia of Type Strains, Phase IV (KMG-IV): sequencing the most valuable type-strain genomes for metagenomic binning, comparative biology and taxonomic classification.</title>
        <authorList>
            <person name="Goeker M."/>
        </authorList>
    </citation>
    <scope>NUCLEOTIDE SEQUENCE [LARGE SCALE GENOMIC DNA]</scope>
    <source>
        <strain evidence="4 5">DSM 1289</strain>
    </source>
</reference>
<keyword evidence="2" id="KW-0560">Oxidoreductase</keyword>